<dbReference type="OrthoDB" id="1730085at2"/>
<dbReference type="Proteomes" id="UP000037267">
    <property type="component" value="Unassembled WGS sequence"/>
</dbReference>
<dbReference type="AlphaFoldDB" id="A0A0L0W992"/>
<gene>
    <name evidence="1" type="ORF">CLPU_9c00190</name>
</gene>
<organism evidence="1 2">
    <name type="scientific">Gottschalkia purinilytica</name>
    <name type="common">Clostridium purinilyticum</name>
    <dbReference type="NCBI Taxonomy" id="1503"/>
    <lineage>
        <taxon>Bacteria</taxon>
        <taxon>Bacillati</taxon>
        <taxon>Bacillota</taxon>
        <taxon>Tissierellia</taxon>
        <taxon>Tissierellales</taxon>
        <taxon>Gottschalkiaceae</taxon>
        <taxon>Gottschalkia</taxon>
    </lineage>
</organism>
<keyword evidence="2" id="KW-1185">Reference proteome</keyword>
<name>A0A0L0W992_GOTPU</name>
<dbReference type="InterPro" id="IPR037155">
    <property type="entry name" value="Staphopain_pro_sf"/>
</dbReference>
<reference evidence="2" key="1">
    <citation type="submission" date="2015-07" db="EMBL/GenBank/DDBJ databases">
        <title>Draft genome sequence of the purine-degrading Gottschalkia purinilyticum DSM 1384 (formerly Clostridium purinilyticum).</title>
        <authorList>
            <person name="Poehlein A."/>
            <person name="Schiel-Bengelsdorf B."/>
            <person name="Bengelsdorf F.R."/>
            <person name="Daniel R."/>
            <person name="Duerre P."/>
        </authorList>
    </citation>
    <scope>NUCLEOTIDE SEQUENCE [LARGE SCALE GENOMIC DNA]</scope>
    <source>
        <strain evidence="2">DSM 1384</strain>
    </source>
</reference>
<dbReference type="RefSeq" id="WP_050355492.1">
    <property type="nucleotide sequence ID" value="NZ_LGSS01000009.1"/>
</dbReference>
<protein>
    <submittedName>
        <fullName evidence="1">Uncharacterized protein</fullName>
    </submittedName>
</protein>
<proteinExistence type="predicted"/>
<comment type="caution">
    <text evidence="1">The sequence shown here is derived from an EMBL/GenBank/DDBJ whole genome shotgun (WGS) entry which is preliminary data.</text>
</comment>
<dbReference type="Gene3D" id="3.10.500.10">
    <property type="entry name" value="Staphopain proregion domain"/>
    <property type="match status" value="1"/>
</dbReference>
<evidence type="ECO:0000313" key="2">
    <source>
        <dbReference type="Proteomes" id="UP000037267"/>
    </source>
</evidence>
<sequence length="219" mass="25624">MQLRKKMFITTLSLITIMLLTVISYAVSPLQQAKTVVKESFPEILSSLESNYKKYEYQTKDQVKKSYLGEPFQHFIIQDIDENKSLYDQIEETSFYVFPVMYNGKIMTDITVSLENNKWKVIDIGGSLNKTIYEVSNKYGLSDSKVLRNNKSIYVVAKKEDKEVAYLPFIADLEHGFKEKEIVDENKFKKHLVEKVKEYVDMEKNNRYENLIDIPVGRN</sequence>
<dbReference type="EMBL" id="LGSS01000009">
    <property type="protein sequence ID" value="KNF08123.1"/>
    <property type="molecule type" value="Genomic_DNA"/>
</dbReference>
<accession>A0A0L0W992</accession>
<evidence type="ECO:0000313" key="1">
    <source>
        <dbReference type="EMBL" id="KNF08123.1"/>
    </source>
</evidence>